<feature type="domain" description="DUF732" evidence="2">
    <location>
        <begin position="29"/>
        <end position="97"/>
    </location>
</feature>
<dbReference type="AlphaFoldDB" id="A0A329M2W6"/>
<feature type="signal peptide" evidence="1">
    <location>
        <begin position="1"/>
        <end position="26"/>
    </location>
</feature>
<evidence type="ECO:0000313" key="3">
    <source>
        <dbReference type="EMBL" id="RAV14080.1"/>
    </source>
</evidence>
<name>A0A329M2W6_9MYCO</name>
<feature type="chain" id="PRO_5016313342" description="DUF732 domain-containing protein" evidence="1">
    <location>
        <begin position="27"/>
        <end position="108"/>
    </location>
</feature>
<protein>
    <recommendedName>
        <fullName evidence="2">DUF732 domain-containing protein</fullName>
    </recommendedName>
</protein>
<dbReference type="EMBL" id="QMEV01000009">
    <property type="protein sequence ID" value="RAV14080.1"/>
    <property type="molecule type" value="Genomic_DNA"/>
</dbReference>
<organism evidence="3 4">
    <name type="scientific">Mycobacterium colombiense</name>
    <dbReference type="NCBI Taxonomy" id="339268"/>
    <lineage>
        <taxon>Bacteria</taxon>
        <taxon>Bacillati</taxon>
        <taxon>Actinomycetota</taxon>
        <taxon>Actinomycetes</taxon>
        <taxon>Mycobacteriales</taxon>
        <taxon>Mycobacteriaceae</taxon>
        <taxon>Mycobacterium</taxon>
        <taxon>Mycobacterium avium complex (MAC)</taxon>
    </lineage>
</organism>
<accession>A0A329M2W6</accession>
<proteinExistence type="predicted"/>
<evidence type="ECO:0000259" key="2">
    <source>
        <dbReference type="Pfam" id="PF05305"/>
    </source>
</evidence>
<comment type="caution">
    <text evidence="3">The sequence shown here is derived from an EMBL/GenBank/DDBJ whole genome shotgun (WGS) entry which is preliminary data.</text>
</comment>
<evidence type="ECO:0000313" key="4">
    <source>
        <dbReference type="Proteomes" id="UP000250915"/>
    </source>
</evidence>
<evidence type="ECO:0000256" key="1">
    <source>
        <dbReference type="SAM" id="SignalP"/>
    </source>
</evidence>
<keyword evidence="1" id="KW-0732">Signal</keyword>
<dbReference type="Proteomes" id="UP000250915">
    <property type="component" value="Unassembled WGS sequence"/>
</dbReference>
<sequence>MIHARQLTAGAMVLHLMLLPTGVAYADSNDDDFVRRSNNAGVTGAPADLIRVAHQVCDGLDNGNTPDAIADALVAQLGLRPDRAAIFESLSAAHYCPKYSNLQFKNPH</sequence>
<reference evidence="3 4" key="1">
    <citation type="submission" date="2018-06" db="EMBL/GenBank/DDBJ databases">
        <title>NTM in soil in Japan.</title>
        <authorList>
            <person name="Ohya K."/>
        </authorList>
    </citation>
    <scope>NUCLEOTIDE SEQUENCE [LARGE SCALE GENOMIC DNA]</scope>
    <source>
        <strain evidence="3 4">GF28</strain>
    </source>
</reference>
<dbReference type="Pfam" id="PF05305">
    <property type="entry name" value="DUF732"/>
    <property type="match status" value="1"/>
</dbReference>
<dbReference type="InterPro" id="IPR007969">
    <property type="entry name" value="DUF732"/>
</dbReference>
<dbReference type="OrthoDB" id="4732120at2"/>
<gene>
    <name evidence="3" type="ORF">DQP57_06860</name>
</gene>